<keyword evidence="1" id="KW-1133">Transmembrane helix</keyword>
<sequence length="342" mass="38718">MTKQLRKSCRFFVRNNKTNKGSIDTLLKSASVETNFPSFSIFIETANLRLAKVGRLRTALESISKQKPSPHCADQVALLEDGNLPEGVLEELCREFSWLKIYRIPEGQTYGDQKALGANNLESEVIVFADPDCIYRQDWLFSLLRTFVEYPEVGAVAGETTIPITGPFTFSAALFYFFPRFSNDRDPAPARGMYFNNVAIRRQTLATCPINMGLQLRGGQNVIYSRQLMTAHIPILRQPLAQCEHAPPESVWMAMKILYWTGRDTARFDNIILAHIPFAGDYEPYHYPGGRLTKLILRLKDISRHESAMLLWFPMAVPILGLVFGAFFAGRSVERLLKLTGK</sequence>
<dbReference type="InterPro" id="IPR001173">
    <property type="entry name" value="Glyco_trans_2-like"/>
</dbReference>
<feature type="domain" description="Glycosyltransferase 2-like" evidence="2">
    <location>
        <begin position="55"/>
        <end position="163"/>
    </location>
</feature>
<gene>
    <name evidence="3" type="ORF">PQG83_14175</name>
</gene>
<dbReference type="SUPFAM" id="SSF53448">
    <property type="entry name" value="Nucleotide-diphospho-sugar transferases"/>
    <property type="match status" value="1"/>
</dbReference>
<dbReference type="CDD" id="cd00761">
    <property type="entry name" value="Glyco_tranf_GTA_type"/>
    <property type="match status" value="1"/>
</dbReference>
<proteinExistence type="predicted"/>
<reference evidence="3 4" key="1">
    <citation type="submission" date="2023-01" db="EMBL/GenBank/DDBJ databases">
        <title>Cultivation and genomic characterization of new, ubiquitous marine nitrite-oxidizing bacteria from the Nitrospirales.</title>
        <authorList>
            <person name="Mueller A.J."/>
            <person name="Daebeler A."/>
            <person name="Herbold C.W."/>
            <person name="Kirkegaard R.H."/>
            <person name="Daims H."/>
        </authorList>
    </citation>
    <scope>NUCLEOTIDE SEQUENCE [LARGE SCALE GENOMIC DNA]</scope>
    <source>
        <strain evidence="3 4">DK</strain>
    </source>
</reference>
<evidence type="ECO:0000259" key="2">
    <source>
        <dbReference type="Pfam" id="PF00535"/>
    </source>
</evidence>
<protein>
    <submittedName>
        <fullName evidence="3">Glycosyltransferase family 2 protein</fullName>
    </submittedName>
</protein>
<accession>A0AA96JUY0</accession>
<organism evidence="3 4">
    <name type="scientific">Candidatus Nitrospira neomarina</name>
    <dbReference type="NCBI Taxonomy" id="3020899"/>
    <lineage>
        <taxon>Bacteria</taxon>
        <taxon>Pseudomonadati</taxon>
        <taxon>Nitrospirota</taxon>
        <taxon>Nitrospiria</taxon>
        <taxon>Nitrospirales</taxon>
        <taxon>Nitrospiraceae</taxon>
        <taxon>Nitrospira</taxon>
    </lineage>
</organism>
<keyword evidence="1" id="KW-0472">Membrane</keyword>
<evidence type="ECO:0000313" key="4">
    <source>
        <dbReference type="Proteomes" id="UP001302494"/>
    </source>
</evidence>
<dbReference type="Proteomes" id="UP001302494">
    <property type="component" value="Chromosome"/>
</dbReference>
<dbReference type="EMBL" id="CP116968">
    <property type="protein sequence ID" value="WNM60898.1"/>
    <property type="molecule type" value="Genomic_DNA"/>
</dbReference>
<name>A0AA96JUY0_9BACT</name>
<dbReference type="Gene3D" id="3.90.550.10">
    <property type="entry name" value="Spore Coat Polysaccharide Biosynthesis Protein SpsA, Chain A"/>
    <property type="match status" value="1"/>
</dbReference>
<evidence type="ECO:0000256" key="1">
    <source>
        <dbReference type="SAM" id="Phobius"/>
    </source>
</evidence>
<dbReference type="Pfam" id="PF00535">
    <property type="entry name" value="Glycos_transf_2"/>
    <property type="match status" value="1"/>
</dbReference>
<feature type="transmembrane region" description="Helical" evidence="1">
    <location>
        <begin position="308"/>
        <end position="329"/>
    </location>
</feature>
<dbReference type="KEGG" id="nneo:PQG83_14175"/>
<dbReference type="InterPro" id="IPR029044">
    <property type="entry name" value="Nucleotide-diphossugar_trans"/>
</dbReference>
<keyword evidence="1" id="KW-0812">Transmembrane</keyword>
<evidence type="ECO:0000313" key="3">
    <source>
        <dbReference type="EMBL" id="WNM60898.1"/>
    </source>
</evidence>
<keyword evidence="4" id="KW-1185">Reference proteome</keyword>
<dbReference type="RefSeq" id="WP_312742290.1">
    <property type="nucleotide sequence ID" value="NZ_CP116968.1"/>
</dbReference>
<dbReference type="AlphaFoldDB" id="A0AA96JUY0"/>